<reference evidence="2" key="3">
    <citation type="submission" date="2010-09" db="EMBL/GenBank/DDBJ databases">
        <title>Annotation of Gaeumannomyces graminis var. tritici R3-111a-1.</title>
        <authorList>
            <consortium name="The Broad Institute Genome Sequencing Platform"/>
            <person name="Ma L.-J."/>
            <person name="Dead R."/>
            <person name="Young S.K."/>
            <person name="Zeng Q."/>
            <person name="Gargeya S."/>
            <person name="Fitzgerald M."/>
            <person name="Haas B."/>
            <person name="Abouelleil A."/>
            <person name="Alvarado L."/>
            <person name="Arachchi H.M."/>
            <person name="Berlin A."/>
            <person name="Brown A."/>
            <person name="Chapman S.B."/>
            <person name="Chen Z."/>
            <person name="Dunbar C."/>
            <person name="Freedman E."/>
            <person name="Gearin G."/>
            <person name="Gellesch M."/>
            <person name="Goldberg J."/>
            <person name="Griggs A."/>
            <person name="Gujja S."/>
            <person name="Heiman D."/>
            <person name="Howarth C."/>
            <person name="Larson L."/>
            <person name="Lui A."/>
            <person name="MacDonald P.J.P."/>
            <person name="Mehta T."/>
            <person name="Montmayeur A."/>
            <person name="Murphy C."/>
            <person name="Neiman D."/>
            <person name="Pearson M."/>
            <person name="Priest M."/>
            <person name="Roberts A."/>
            <person name="Saif S."/>
            <person name="Shea T."/>
            <person name="Shenoy N."/>
            <person name="Sisk P."/>
            <person name="Stolte C."/>
            <person name="Sykes S."/>
            <person name="Yandava C."/>
            <person name="Wortman J."/>
            <person name="Nusbaum C."/>
            <person name="Birren B."/>
        </authorList>
    </citation>
    <scope>NUCLEOTIDE SEQUENCE</scope>
    <source>
        <strain evidence="2">R3-111a-1</strain>
    </source>
</reference>
<accession>J3NLL2</accession>
<name>J3NLL2_GAET3</name>
<reference evidence="4" key="1">
    <citation type="submission" date="2010-07" db="EMBL/GenBank/DDBJ databases">
        <title>The genome sequence of Gaeumannomyces graminis var. tritici strain R3-111a-1.</title>
        <authorList>
            <consortium name="The Broad Institute Genome Sequencing Platform"/>
            <person name="Ma L.-J."/>
            <person name="Dead R."/>
            <person name="Young S."/>
            <person name="Zeng Q."/>
            <person name="Koehrsen M."/>
            <person name="Alvarado L."/>
            <person name="Berlin A."/>
            <person name="Chapman S.B."/>
            <person name="Chen Z."/>
            <person name="Freedman E."/>
            <person name="Gellesch M."/>
            <person name="Goldberg J."/>
            <person name="Griggs A."/>
            <person name="Gujja S."/>
            <person name="Heilman E.R."/>
            <person name="Heiman D."/>
            <person name="Hepburn T."/>
            <person name="Howarth C."/>
            <person name="Jen D."/>
            <person name="Larson L."/>
            <person name="Mehta T."/>
            <person name="Neiman D."/>
            <person name="Pearson M."/>
            <person name="Roberts A."/>
            <person name="Saif S."/>
            <person name="Shea T."/>
            <person name="Shenoy N."/>
            <person name="Sisk P."/>
            <person name="Stolte C."/>
            <person name="Sykes S."/>
            <person name="Walk T."/>
            <person name="White J."/>
            <person name="Yandava C."/>
            <person name="Haas B."/>
            <person name="Nusbaum C."/>
            <person name="Birren B."/>
        </authorList>
    </citation>
    <scope>NUCLEOTIDE SEQUENCE [LARGE SCALE GENOMIC DNA]</scope>
    <source>
        <strain evidence="4">R3-111a-1</strain>
    </source>
</reference>
<organism evidence="2">
    <name type="scientific">Gaeumannomyces tritici (strain R3-111a-1)</name>
    <name type="common">Wheat and barley take-all root rot fungus</name>
    <name type="synonym">Gaeumannomyces graminis var. tritici</name>
    <dbReference type="NCBI Taxonomy" id="644352"/>
    <lineage>
        <taxon>Eukaryota</taxon>
        <taxon>Fungi</taxon>
        <taxon>Dikarya</taxon>
        <taxon>Ascomycota</taxon>
        <taxon>Pezizomycotina</taxon>
        <taxon>Sordariomycetes</taxon>
        <taxon>Sordariomycetidae</taxon>
        <taxon>Magnaporthales</taxon>
        <taxon>Magnaporthaceae</taxon>
        <taxon>Gaeumannomyces</taxon>
    </lineage>
</organism>
<reference evidence="3" key="4">
    <citation type="journal article" date="2015" name="G3 (Bethesda)">
        <title>Genome sequences of three phytopathogenic species of the Magnaporthaceae family of fungi.</title>
        <authorList>
            <person name="Okagaki L.H."/>
            <person name="Nunes C.C."/>
            <person name="Sailsbery J."/>
            <person name="Clay B."/>
            <person name="Brown D."/>
            <person name="John T."/>
            <person name="Oh Y."/>
            <person name="Young N."/>
            <person name="Fitzgerald M."/>
            <person name="Haas B.J."/>
            <person name="Zeng Q."/>
            <person name="Young S."/>
            <person name="Adiconis X."/>
            <person name="Fan L."/>
            <person name="Levin J.Z."/>
            <person name="Mitchell T.K."/>
            <person name="Okubara P.A."/>
            <person name="Farman M.L."/>
            <person name="Kohn L.M."/>
            <person name="Birren B."/>
            <person name="Ma L.-J."/>
            <person name="Dean R.A."/>
        </authorList>
    </citation>
    <scope>NUCLEOTIDE SEQUENCE</scope>
    <source>
        <strain evidence="3">R3-111a-1</strain>
    </source>
</reference>
<dbReference type="EnsemblFungi" id="EJT82187">
    <property type="protein sequence ID" value="EJT82187"/>
    <property type="gene ID" value="GGTG_02161"/>
</dbReference>
<dbReference type="AlphaFoldDB" id="J3NLL2"/>
<evidence type="ECO:0000313" key="3">
    <source>
        <dbReference type="EnsemblFungi" id="EJT82187"/>
    </source>
</evidence>
<dbReference type="eggNOG" id="ENOG502RNAW">
    <property type="taxonomic scope" value="Eukaryota"/>
</dbReference>
<reference evidence="2" key="2">
    <citation type="submission" date="2010-07" db="EMBL/GenBank/DDBJ databases">
        <authorList>
            <consortium name="The Broad Institute Genome Sequencing Platform"/>
            <consortium name="Broad Institute Genome Sequencing Center for Infectious Disease"/>
            <person name="Ma L.-J."/>
            <person name="Dead R."/>
            <person name="Young S."/>
            <person name="Zeng Q."/>
            <person name="Koehrsen M."/>
            <person name="Alvarado L."/>
            <person name="Berlin A."/>
            <person name="Chapman S.B."/>
            <person name="Chen Z."/>
            <person name="Freedman E."/>
            <person name="Gellesch M."/>
            <person name="Goldberg J."/>
            <person name="Griggs A."/>
            <person name="Gujja S."/>
            <person name="Heilman E.R."/>
            <person name="Heiman D."/>
            <person name="Hepburn T."/>
            <person name="Howarth C."/>
            <person name="Jen D."/>
            <person name="Larson L."/>
            <person name="Mehta T."/>
            <person name="Neiman D."/>
            <person name="Pearson M."/>
            <person name="Roberts A."/>
            <person name="Saif S."/>
            <person name="Shea T."/>
            <person name="Shenoy N."/>
            <person name="Sisk P."/>
            <person name="Stolte C."/>
            <person name="Sykes S."/>
            <person name="Walk T."/>
            <person name="White J."/>
            <person name="Yandava C."/>
            <person name="Haas B."/>
            <person name="Nusbaum C."/>
            <person name="Birren B."/>
        </authorList>
    </citation>
    <scope>NUCLEOTIDE SEQUENCE</scope>
    <source>
        <strain evidence="2">R3-111a-1</strain>
    </source>
</reference>
<evidence type="ECO:0000313" key="2">
    <source>
        <dbReference type="EMBL" id="EJT82187.1"/>
    </source>
</evidence>
<dbReference type="Proteomes" id="UP000006039">
    <property type="component" value="Unassembled WGS sequence"/>
</dbReference>
<dbReference type="GeneID" id="20342619"/>
<dbReference type="RefSeq" id="XP_009218196.1">
    <property type="nucleotide sequence ID" value="XM_009219932.1"/>
</dbReference>
<feature type="region of interest" description="Disordered" evidence="1">
    <location>
        <begin position="165"/>
        <end position="194"/>
    </location>
</feature>
<feature type="compositionally biased region" description="Basic and acidic residues" evidence="1">
    <location>
        <begin position="54"/>
        <end position="69"/>
    </location>
</feature>
<dbReference type="EMBL" id="GL385395">
    <property type="protein sequence ID" value="EJT82187.1"/>
    <property type="molecule type" value="Genomic_DNA"/>
</dbReference>
<dbReference type="VEuPathDB" id="FungiDB:GGTG_02161"/>
<proteinExistence type="predicted"/>
<feature type="compositionally biased region" description="Low complexity" evidence="1">
    <location>
        <begin position="1"/>
        <end position="22"/>
    </location>
</feature>
<gene>
    <name evidence="3" type="primary">20342619</name>
    <name evidence="2" type="ORF">GGTG_02161</name>
</gene>
<evidence type="ECO:0000256" key="1">
    <source>
        <dbReference type="SAM" id="MobiDB-lite"/>
    </source>
</evidence>
<protein>
    <submittedName>
        <fullName evidence="2 3">Uncharacterized protein</fullName>
    </submittedName>
</protein>
<dbReference type="HOGENOM" id="CLU_1069753_0_0_1"/>
<evidence type="ECO:0000313" key="4">
    <source>
        <dbReference type="Proteomes" id="UP000006039"/>
    </source>
</evidence>
<keyword evidence="4" id="KW-1185">Reference proteome</keyword>
<sequence>MWSPLASPTSSPRSSSPSSSSSAQRPIRYRGSNRLLSFASSRALEPNHQAETPEEAKASQRKALRESQHKSLHQTLHALGDMLSECSHLYRALDRFLGGDQTLASRTFSVFLPRPGRIAAAAAGQEEVRDDGVVADLTACEILDLHVYARLFGLLKDATALRKGLSKDKGGDDEGEETTATTATEEEEQRRDEKTQEEILALAKSAAAASHLVARKLRPWREIFWENLRWDHARKTAALEEFVLIVDAWLRDQRSSSSSR</sequence>
<feature type="region of interest" description="Disordered" evidence="1">
    <location>
        <begin position="1"/>
        <end position="71"/>
    </location>
</feature>
<reference evidence="3" key="5">
    <citation type="submission" date="2018-04" db="UniProtKB">
        <authorList>
            <consortium name="EnsemblFungi"/>
        </authorList>
    </citation>
    <scope>IDENTIFICATION</scope>
    <source>
        <strain evidence="3">R3-111a-1</strain>
    </source>
</reference>